<comment type="caution">
    <text evidence="2">The sequence shown here is derived from an EMBL/GenBank/DDBJ whole genome shotgun (WGS) entry which is preliminary data.</text>
</comment>
<sequence>MKDRLRFDRGVLRRRDRRVLRRGRRVLDRRLRLRLRRVNHRRVRAAVARCAALPGRPARRLDDGSATRGRRDRPAGTCAALDDRAVASWDGRAVVAGRDAAVRASATVVAAPRMEAAAGIGTATRVATGAGVDPTATAERGTFFADDAAVCSGSGSAARRSTRNVSAPGSGGRDASGRRLCAYSSAGSGRGGWLRARVGAHGVALARQSVTACVAADSQAGATGCTGLTAHSDATQRARDVRCCSAVERGPFAGDQAGLAAGATGQHCVAAGQTTDVSGTGQSPASGKIRLTGETGLAGETRLTR</sequence>
<keyword evidence="3" id="KW-1185">Reference proteome</keyword>
<reference evidence="2 3" key="1">
    <citation type="journal article" date="2019" name="Emerg. Microbes Infect.">
        <title>Comprehensive subspecies identification of 175 nontuberculous mycobacteria species based on 7547 genomic profiles.</title>
        <authorList>
            <person name="Matsumoto Y."/>
            <person name="Kinjo T."/>
            <person name="Motooka D."/>
            <person name="Nabeya D."/>
            <person name="Jung N."/>
            <person name="Uechi K."/>
            <person name="Horii T."/>
            <person name="Iida T."/>
            <person name="Fujita J."/>
            <person name="Nakamura S."/>
        </authorList>
    </citation>
    <scope>NUCLEOTIDE SEQUENCE [LARGE SCALE GENOMIC DNA]</scope>
    <source>
        <strain evidence="2 3">JCM 13573</strain>
    </source>
</reference>
<feature type="region of interest" description="Disordered" evidence="1">
    <location>
        <begin position="154"/>
        <end position="176"/>
    </location>
</feature>
<evidence type="ECO:0000313" key="3">
    <source>
        <dbReference type="Proteomes" id="UP000465306"/>
    </source>
</evidence>
<accession>A0ABQ1BIX4</accession>
<evidence type="ECO:0000256" key="1">
    <source>
        <dbReference type="SAM" id="MobiDB-lite"/>
    </source>
</evidence>
<name>A0ABQ1BIX4_9MYCO</name>
<feature type="region of interest" description="Disordered" evidence="1">
    <location>
        <begin position="274"/>
        <end position="305"/>
    </location>
</feature>
<evidence type="ECO:0008006" key="4">
    <source>
        <dbReference type="Google" id="ProtNLM"/>
    </source>
</evidence>
<protein>
    <recommendedName>
        <fullName evidence="4">PE family protein</fullName>
    </recommendedName>
</protein>
<organism evidence="2 3">
    <name type="scientific">Mycobacterium kubicae</name>
    <dbReference type="NCBI Taxonomy" id="120959"/>
    <lineage>
        <taxon>Bacteria</taxon>
        <taxon>Bacillati</taxon>
        <taxon>Actinomycetota</taxon>
        <taxon>Actinomycetes</taxon>
        <taxon>Mycobacteriales</taxon>
        <taxon>Mycobacteriaceae</taxon>
        <taxon>Mycobacterium</taxon>
        <taxon>Mycobacterium simiae complex</taxon>
    </lineage>
</organism>
<dbReference type="Proteomes" id="UP000465306">
    <property type="component" value="Unassembled WGS sequence"/>
</dbReference>
<gene>
    <name evidence="2" type="ORF">MKUB_10860</name>
</gene>
<evidence type="ECO:0000313" key="2">
    <source>
        <dbReference type="EMBL" id="GFG63596.1"/>
    </source>
</evidence>
<feature type="compositionally biased region" description="Polar residues" evidence="1">
    <location>
        <begin position="274"/>
        <end position="285"/>
    </location>
</feature>
<dbReference type="EMBL" id="BLKU01000002">
    <property type="protein sequence ID" value="GFG63596.1"/>
    <property type="molecule type" value="Genomic_DNA"/>
</dbReference>
<proteinExistence type="predicted"/>